<keyword evidence="3" id="KW-1185">Reference proteome</keyword>
<proteinExistence type="predicted"/>
<dbReference type="Pfam" id="PF13556">
    <property type="entry name" value="HTH_30"/>
    <property type="match status" value="1"/>
</dbReference>
<feature type="domain" description="PucR C-terminal helix-turn-helix" evidence="1">
    <location>
        <begin position="3"/>
        <end position="57"/>
    </location>
</feature>
<sequence length="75" mass="8591">MRLATLLVWLDAGCNTTNAAHQLYLERQTLHKRLARIFALLCGDLHEGGRLLRVYLARWLAMGRPQHVRTPRVGT</sequence>
<evidence type="ECO:0000313" key="3">
    <source>
        <dbReference type="Proteomes" id="UP000316242"/>
    </source>
</evidence>
<name>A0ABQ0RKG8_GLUNI</name>
<dbReference type="Gene3D" id="1.10.10.2840">
    <property type="entry name" value="PucR C-terminal helix-turn-helix domain"/>
    <property type="match status" value="1"/>
</dbReference>
<accession>A0ABQ0RKG8</accession>
<evidence type="ECO:0000259" key="1">
    <source>
        <dbReference type="Pfam" id="PF13556"/>
    </source>
</evidence>
<dbReference type="InterPro" id="IPR042070">
    <property type="entry name" value="PucR_C-HTH_sf"/>
</dbReference>
<reference evidence="2 3" key="1">
    <citation type="submission" date="2019-06" db="EMBL/GenBank/DDBJ databases">
        <title>Whole genome shotgun sequence of Glutamicibacter nicotianae NBRC 14234.</title>
        <authorList>
            <person name="Hosoyama A."/>
            <person name="Uohara A."/>
            <person name="Ohji S."/>
            <person name="Ichikawa N."/>
        </authorList>
    </citation>
    <scope>NUCLEOTIDE SEQUENCE [LARGE SCALE GENOMIC DNA]</scope>
    <source>
        <strain evidence="2 3">NBRC 14234</strain>
    </source>
</reference>
<dbReference type="InterPro" id="IPR025736">
    <property type="entry name" value="PucR_C-HTH_dom"/>
</dbReference>
<dbReference type="Proteomes" id="UP000316242">
    <property type="component" value="Unassembled WGS sequence"/>
</dbReference>
<evidence type="ECO:0000313" key="2">
    <source>
        <dbReference type="EMBL" id="GEC12284.1"/>
    </source>
</evidence>
<gene>
    <name evidence="2" type="ORF">ANI01nite_14870</name>
</gene>
<protein>
    <recommendedName>
        <fullName evidence="1">PucR C-terminal helix-turn-helix domain-containing protein</fullName>
    </recommendedName>
</protein>
<dbReference type="RefSeq" id="WP_141357101.1">
    <property type="nucleotide sequence ID" value="NZ_BAAAWM010000001.1"/>
</dbReference>
<dbReference type="EMBL" id="BJNE01000005">
    <property type="protein sequence ID" value="GEC12284.1"/>
    <property type="molecule type" value="Genomic_DNA"/>
</dbReference>
<comment type="caution">
    <text evidence="2">The sequence shown here is derived from an EMBL/GenBank/DDBJ whole genome shotgun (WGS) entry which is preliminary data.</text>
</comment>
<organism evidence="2 3">
    <name type="scientific">Glutamicibacter nicotianae</name>
    <name type="common">Arthrobacter nicotianae</name>
    <dbReference type="NCBI Taxonomy" id="37929"/>
    <lineage>
        <taxon>Bacteria</taxon>
        <taxon>Bacillati</taxon>
        <taxon>Actinomycetota</taxon>
        <taxon>Actinomycetes</taxon>
        <taxon>Micrococcales</taxon>
        <taxon>Micrococcaceae</taxon>
        <taxon>Glutamicibacter</taxon>
    </lineage>
</organism>